<evidence type="ECO:0000313" key="1">
    <source>
        <dbReference type="EMBL" id="PCH13648.1"/>
    </source>
</evidence>
<sequence length="58" mass="6523">MLNEILELQPIDNSILEAIEIYNEGMKISGSTTLSLQRVYNAGLITGKRIERAKKCKN</sequence>
<reference evidence="1 2" key="1">
    <citation type="submission" date="2016-06" db="EMBL/GenBank/DDBJ databases">
        <authorList>
            <person name="Haines A.N."/>
            <person name="Council K.R."/>
        </authorList>
    </citation>
    <scope>NUCLEOTIDE SEQUENCE [LARGE SCALE GENOMIC DNA]</scope>
    <source>
        <strain evidence="1 2">SP158-29</strain>
    </source>
</reference>
<dbReference type="EMBL" id="NSGR01000004">
    <property type="protein sequence ID" value="PCH13648.1"/>
    <property type="molecule type" value="Genomic_DNA"/>
</dbReference>
<dbReference type="RefSeq" id="WP_180757608.1">
    <property type="nucleotide sequence ID" value="NZ_NSGR01000004.1"/>
</dbReference>
<evidence type="ECO:0000313" key="2">
    <source>
        <dbReference type="Proteomes" id="UP000217465"/>
    </source>
</evidence>
<proteinExistence type="predicted"/>
<protein>
    <submittedName>
        <fullName evidence="1">Uncharacterized protein</fullName>
    </submittedName>
</protein>
<organism evidence="1 2">
    <name type="scientific">Streptococcus parauberis</name>
    <dbReference type="NCBI Taxonomy" id="1348"/>
    <lineage>
        <taxon>Bacteria</taxon>
        <taxon>Bacillati</taxon>
        <taxon>Bacillota</taxon>
        <taxon>Bacilli</taxon>
        <taxon>Lactobacillales</taxon>
        <taxon>Streptococcaceae</taxon>
        <taxon>Streptococcus</taxon>
    </lineage>
</organism>
<dbReference type="Proteomes" id="UP000217465">
    <property type="component" value="Unassembled WGS sequence"/>
</dbReference>
<gene>
    <name evidence="1" type="ORF">A9Y57_00281</name>
</gene>
<accession>A0A854WAE1</accession>
<dbReference type="AlphaFoldDB" id="A0A854WAE1"/>
<comment type="caution">
    <text evidence="1">The sequence shown here is derived from an EMBL/GenBank/DDBJ whole genome shotgun (WGS) entry which is preliminary data.</text>
</comment>
<name>A0A854WAE1_9STRE</name>